<accession>A0ABX8XKS6</accession>
<name>A0ABX8XKS6_9ACTN</name>
<feature type="compositionally biased region" description="Pro residues" evidence="1">
    <location>
        <begin position="275"/>
        <end position="286"/>
    </location>
</feature>
<reference evidence="2 3" key="1">
    <citation type="submission" date="2021-08" db="EMBL/GenBank/DDBJ databases">
        <authorList>
            <person name="Ping M."/>
        </authorList>
    </citation>
    <scope>NUCLEOTIDE SEQUENCE [LARGE SCALE GENOMIC DNA]</scope>
    <source>
        <strain evidence="2 3">MG28</strain>
    </source>
</reference>
<organism evidence="2 3">
    <name type="scientific">Streptomyces akebiae</name>
    <dbReference type="NCBI Taxonomy" id="2865673"/>
    <lineage>
        <taxon>Bacteria</taxon>
        <taxon>Bacillati</taxon>
        <taxon>Actinomycetota</taxon>
        <taxon>Actinomycetes</taxon>
        <taxon>Kitasatosporales</taxon>
        <taxon>Streptomycetaceae</taxon>
        <taxon>Streptomyces</taxon>
    </lineage>
</organism>
<dbReference type="Proteomes" id="UP000827138">
    <property type="component" value="Chromosome"/>
</dbReference>
<gene>
    <name evidence="2" type="ORF">K1J60_08515</name>
</gene>
<protein>
    <recommendedName>
        <fullName evidence="4">Relaxase/mobilization nuclease</fullName>
    </recommendedName>
</protein>
<evidence type="ECO:0000313" key="3">
    <source>
        <dbReference type="Proteomes" id="UP000827138"/>
    </source>
</evidence>
<evidence type="ECO:0000313" key="2">
    <source>
        <dbReference type="EMBL" id="QYX76538.1"/>
    </source>
</evidence>
<sequence>MIPRVHTRSPYATEALTEALGRPVSDQEGLTGHTVVAHWPGLAPVAPDDEQQLWTSQDWADHLDTPSWEYPRATSPRKDRFAIWHADVRLALGDRQLTGPEWSEIAHRLARAVGIATPGDTRSCRWIAVQAQPRRLDLIANLILPNGTWTSQPGLLLRLAAECRRLETALSLLGPLPARSSPHAAALPAAVHSAAETTGQLAELLHQLADEATGLLVTGRGLVEFAAHRLGALPHAYGPAMEHQLGWIARRLYGIQQDLDAVVADLAAATSDRTAPPPALPVPRPPTASARTRSTP</sequence>
<feature type="region of interest" description="Disordered" evidence="1">
    <location>
        <begin position="270"/>
        <end position="296"/>
    </location>
</feature>
<dbReference type="EMBL" id="CP080647">
    <property type="protein sequence ID" value="QYX76538.1"/>
    <property type="molecule type" value="Genomic_DNA"/>
</dbReference>
<evidence type="ECO:0008006" key="4">
    <source>
        <dbReference type="Google" id="ProtNLM"/>
    </source>
</evidence>
<dbReference type="RefSeq" id="WP_220645648.1">
    <property type="nucleotide sequence ID" value="NZ_CP080647.1"/>
</dbReference>
<keyword evidence="3" id="KW-1185">Reference proteome</keyword>
<evidence type="ECO:0000256" key="1">
    <source>
        <dbReference type="SAM" id="MobiDB-lite"/>
    </source>
</evidence>
<proteinExistence type="predicted"/>